<protein>
    <submittedName>
        <fullName evidence="3">SDR family oxidoreductase</fullName>
    </submittedName>
</protein>
<proteinExistence type="inferred from homology"/>
<dbReference type="FunFam" id="3.40.50.720:FF:000084">
    <property type="entry name" value="Short-chain dehydrogenase reductase"/>
    <property type="match status" value="1"/>
</dbReference>
<dbReference type="Pfam" id="PF13561">
    <property type="entry name" value="adh_short_C2"/>
    <property type="match status" value="1"/>
</dbReference>
<reference evidence="3 4" key="1">
    <citation type="submission" date="2020-04" db="EMBL/GenBank/DDBJ databases">
        <title>Genome sequencing of novel species.</title>
        <authorList>
            <person name="Heo J."/>
            <person name="Kim S.-J."/>
            <person name="Kim J.-S."/>
            <person name="Hong S.-B."/>
            <person name="Kwon S.-W."/>
        </authorList>
    </citation>
    <scope>NUCLEOTIDE SEQUENCE [LARGE SCALE GENOMIC DNA]</scope>
    <source>
        <strain evidence="3 4">F39-2</strain>
    </source>
</reference>
<dbReference type="InterPro" id="IPR020904">
    <property type="entry name" value="Sc_DH/Rdtase_CS"/>
</dbReference>
<dbReference type="PANTHER" id="PTHR43639:SF1">
    <property type="entry name" value="SHORT-CHAIN DEHYDROGENASE_REDUCTASE FAMILY PROTEIN"/>
    <property type="match status" value="1"/>
</dbReference>
<dbReference type="PANTHER" id="PTHR43639">
    <property type="entry name" value="OXIDOREDUCTASE, SHORT-CHAIN DEHYDROGENASE/REDUCTASE FAMILY (AFU_ORTHOLOGUE AFUA_5G02870)"/>
    <property type="match status" value="1"/>
</dbReference>
<dbReference type="PRINTS" id="PR00080">
    <property type="entry name" value="SDRFAMILY"/>
</dbReference>
<organism evidence="3 4">
    <name type="scientific">Mucilaginibacter robiniae</name>
    <dbReference type="NCBI Taxonomy" id="2728022"/>
    <lineage>
        <taxon>Bacteria</taxon>
        <taxon>Pseudomonadati</taxon>
        <taxon>Bacteroidota</taxon>
        <taxon>Sphingobacteriia</taxon>
        <taxon>Sphingobacteriales</taxon>
        <taxon>Sphingobacteriaceae</taxon>
        <taxon>Mucilaginibacter</taxon>
    </lineage>
</organism>
<dbReference type="EMBL" id="CP051682">
    <property type="protein sequence ID" value="QJD96675.1"/>
    <property type="molecule type" value="Genomic_DNA"/>
</dbReference>
<dbReference type="KEGG" id="mrob:HH214_12710"/>
<dbReference type="PROSITE" id="PS00061">
    <property type="entry name" value="ADH_SHORT"/>
    <property type="match status" value="1"/>
</dbReference>
<dbReference type="NCBIfam" id="NF005095">
    <property type="entry name" value="PRK06523.1"/>
    <property type="match status" value="1"/>
</dbReference>
<gene>
    <name evidence="3" type="ORF">HH214_12710</name>
</gene>
<comment type="similarity">
    <text evidence="1">Belongs to the short-chain dehydrogenases/reductases (SDR) family.</text>
</comment>
<dbReference type="RefSeq" id="WP_169608202.1">
    <property type="nucleotide sequence ID" value="NZ_CP051682.1"/>
</dbReference>
<dbReference type="Proteomes" id="UP000503278">
    <property type="component" value="Chromosome"/>
</dbReference>
<sequence length="264" mass="28188">MNNKQNQTTDLTGKRALVTGGTKGIGKAIADELARAGAQVIVSARNHPGDGNTEHYFIAADLTKPEQVTKMGQEIMEQFQGIDILINNVGGLTTPPGGFSTLTDEHWESELQLNLLSAIRLDKILLPQMIEQQSGVIIHISSVSGRQPLWNLNMAYAVSKAALNSYSKALATELATKGIRVLTVSPGATKTPPMEKFIQDYATSTGINIEEAFKQLLAQTGGIPMGRMAEPEEVASLVHFLVSPSAAYLTGTNYAIDGGSLPVV</sequence>
<name>A0A7L5E0C0_9SPHI</name>
<dbReference type="Gene3D" id="3.40.50.720">
    <property type="entry name" value="NAD(P)-binding Rossmann-like Domain"/>
    <property type="match status" value="1"/>
</dbReference>
<dbReference type="SUPFAM" id="SSF51735">
    <property type="entry name" value="NAD(P)-binding Rossmann-fold domains"/>
    <property type="match status" value="1"/>
</dbReference>
<accession>A0A7L5E0C0</accession>
<evidence type="ECO:0000313" key="4">
    <source>
        <dbReference type="Proteomes" id="UP000503278"/>
    </source>
</evidence>
<keyword evidence="4" id="KW-1185">Reference proteome</keyword>
<evidence type="ECO:0000256" key="2">
    <source>
        <dbReference type="ARBA" id="ARBA00023002"/>
    </source>
</evidence>
<dbReference type="PRINTS" id="PR00081">
    <property type="entry name" value="GDHRDH"/>
</dbReference>
<dbReference type="GO" id="GO:0016491">
    <property type="term" value="F:oxidoreductase activity"/>
    <property type="evidence" value="ECO:0007669"/>
    <property type="project" value="UniProtKB-KW"/>
</dbReference>
<dbReference type="InterPro" id="IPR002347">
    <property type="entry name" value="SDR_fam"/>
</dbReference>
<dbReference type="AlphaFoldDB" id="A0A7L5E0C0"/>
<evidence type="ECO:0000313" key="3">
    <source>
        <dbReference type="EMBL" id="QJD96675.1"/>
    </source>
</evidence>
<dbReference type="InterPro" id="IPR036291">
    <property type="entry name" value="NAD(P)-bd_dom_sf"/>
</dbReference>
<keyword evidence="2" id="KW-0560">Oxidoreductase</keyword>
<evidence type="ECO:0000256" key="1">
    <source>
        <dbReference type="ARBA" id="ARBA00006484"/>
    </source>
</evidence>